<dbReference type="GO" id="GO:0005737">
    <property type="term" value="C:cytoplasm"/>
    <property type="evidence" value="ECO:0007669"/>
    <property type="project" value="TreeGrafter"/>
</dbReference>
<dbReference type="PANTHER" id="PTHR13017:SF0">
    <property type="entry name" value="METHENYLTETRAHYDROFOLATE SYNTHASE DOMAIN-CONTAINING PROTEIN"/>
    <property type="match status" value="1"/>
</dbReference>
<gene>
    <name evidence="1" type="ORF">GR167_13670</name>
</gene>
<dbReference type="GO" id="GO:0016874">
    <property type="term" value="F:ligase activity"/>
    <property type="evidence" value="ECO:0007669"/>
    <property type="project" value="UniProtKB-KW"/>
</dbReference>
<protein>
    <submittedName>
        <fullName evidence="1">5-formyltetrahydrofolate cyclo-ligase</fullName>
    </submittedName>
</protein>
<keyword evidence="2" id="KW-1185">Reference proteome</keyword>
<name>A0A6L8LSA7_9RHOB</name>
<evidence type="ECO:0000313" key="2">
    <source>
        <dbReference type="Proteomes" id="UP000479043"/>
    </source>
</evidence>
<dbReference type="AlphaFoldDB" id="A0A6L8LSA7"/>
<accession>A0A6L8LSA7</accession>
<reference evidence="1 2" key="1">
    <citation type="submission" date="2020-01" db="EMBL/GenBank/DDBJ databases">
        <authorList>
            <person name="Chen S."/>
        </authorList>
    </citation>
    <scope>NUCLEOTIDE SEQUENCE [LARGE SCALE GENOMIC DNA]</scope>
    <source>
        <strain evidence="1 2">GS-10</strain>
    </source>
</reference>
<dbReference type="Pfam" id="PF01812">
    <property type="entry name" value="5-FTHF_cyc-lig"/>
    <property type="match status" value="1"/>
</dbReference>
<dbReference type="SUPFAM" id="SSF100950">
    <property type="entry name" value="NagB/RpiA/CoA transferase-like"/>
    <property type="match status" value="1"/>
</dbReference>
<dbReference type="PANTHER" id="PTHR13017">
    <property type="entry name" value="5-FORMYLTETRAHYDROFOLATE CYCLO-LIGASE-RELATED"/>
    <property type="match status" value="1"/>
</dbReference>
<organism evidence="1 2">
    <name type="scientific">Thalassovita mangrovi</name>
    <dbReference type="NCBI Taxonomy" id="2692236"/>
    <lineage>
        <taxon>Bacteria</taxon>
        <taxon>Pseudomonadati</taxon>
        <taxon>Pseudomonadota</taxon>
        <taxon>Alphaproteobacteria</taxon>
        <taxon>Rhodobacterales</taxon>
        <taxon>Roseobacteraceae</taxon>
        <taxon>Thalassovita</taxon>
    </lineage>
</organism>
<sequence length="266" mass="29283">MQSTRAPTEAEKSGRWSGRNADKDRLRHEIWQGLEDSGMNIGPVWSRISNWVGADEAAKRLSELEIWKRAKVVKCNPDPPQIPVRLRALYDGKTVLMPVPEFGTGDLPWVLLDPEVLEKDGVQFELAATSVGAVQVGQKLSFEDLPPIDLAVCGCVAVTRAGGRTGKGGGFADLELGLFRDLGKIDTQTPIVTTVHSSMVVDDDRLPVMEHDSLLNWIVTEKEVIETTPTGPQPGGVNWDLLQPDQLEDIWFLKDLKEKILAQKAG</sequence>
<comment type="caution">
    <text evidence="1">The sequence shown here is derived from an EMBL/GenBank/DDBJ whole genome shotgun (WGS) entry which is preliminary data.</text>
</comment>
<dbReference type="Gene3D" id="3.40.50.10420">
    <property type="entry name" value="NagB/RpiA/CoA transferase-like"/>
    <property type="match status" value="1"/>
</dbReference>
<proteinExistence type="predicted"/>
<keyword evidence="1" id="KW-0436">Ligase</keyword>
<dbReference type="InterPro" id="IPR037171">
    <property type="entry name" value="NagB/RpiA_transferase-like"/>
</dbReference>
<dbReference type="InterPro" id="IPR024185">
    <property type="entry name" value="FTHF_cligase-like_sf"/>
</dbReference>
<dbReference type="Proteomes" id="UP000479043">
    <property type="component" value="Unassembled WGS sequence"/>
</dbReference>
<dbReference type="EMBL" id="WWEN01000005">
    <property type="protein sequence ID" value="MYM56362.1"/>
    <property type="molecule type" value="Genomic_DNA"/>
</dbReference>
<dbReference type="InterPro" id="IPR002698">
    <property type="entry name" value="FTHF_cligase"/>
</dbReference>
<evidence type="ECO:0000313" key="1">
    <source>
        <dbReference type="EMBL" id="MYM56362.1"/>
    </source>
</evidence>